<keyword evidence="3" id="KW-1185">Reference proteome</keyword>
<feature type="transmembrane region" description="Helical" evidence="1">
    <location>
        <begin position="20"/>
        <end position="40"/>
    </location>
</feature>
<evidence type="ECO:0000313" key="2">
    <source>
        <dbReference type="EMBL" id="MBD7967702.1"/>
    </source>
</evidence>
<comment type="caution">
    <text evidence="2">The sequence shown here is derived from an EMBL/GenBank/DDBJ whole genome shotgun (WGS) entry which is preliminary data.</text>
</comment>
<evidence type="ECO:0000256" key="1">
    <source>
        <dbReference type="SAM" id="Phobius"/>
    </source>
</evidence>
<reference evidence="2 3" key="1">
    <citation type="submission" date="2020-08" db="EMBL/GenBank/DDBJ databases">
        <title>A Genomic Blueprint of the Chicken Gut Microbiome.</title>
        <authorList>
            <person name="Gilroy R."/>
            <person name="Ravi A."/>
            <person name="Getino M."/>
            <person name="Pursley I."/>
            <person name="Horton D.L."/>
            <person name="Alikhan N.-F."/>
            <person name="Baker D."/>
            <person name="Gharbi K."/>
            <person name="Hall N."/>
            <person name="Watson M."/>
            <person name="Adriaenssens E.M."/>
            <person name="Foster-Nyarko E."/>
            <person name="Jarju S."/>
            <person name="Secka A."/>
            <person name="Antonio M."/>
            <person name="Oren A."/>
            <person name="Chaudhuri R."/>
            <person name="La Ragione R.M."/>
            <person name="Hildebrand F."/>
            <person name="Pallen M.J."/>
        </authorList>
    </citation>
    <scope>NUCLEOTIDE SEQUENCE [LARGE SCALE GENOMIC DNA]</scope>
    <source>
        <strain evidence="2 3">Sa2BVA9</strain>
    </source>
</reference>
<gene>
    <name evidence="2" type="ORF">H9647_06485</name>
</gene>
<feature type="transmembrane region" description="Helical" evidence="1">
    <location>
        <begin position="119"/>
        <end position="144"/>
    </location>
</feature>
<keyword evidence="1" id="KW-0812">Transmembrane</keyword>
<dbReference type="RefSeq" id="WP_191798945.1">
    <property type="nucleotide sequence ID" value="NZ_JACSQL010000002.1"/>
</dbReference>
<organism evidence="2 3">
    <name type="scientific">Paenibacillus gallinarum</name>
    <dbReference type="NCBI Taxonomy" id="2762232"/>
    <lineage>
        <taxon>Bacteria</taxon>
        <taxon>Bacillati</taxon>
        <taxon>Bacillota</taxon>
        <taxon>Bacilli</taxon>
        <taxon>Bacillales</taxon>
        <taxon>Paenibacillaceae</taxon>
        <taxon>Paenibacillus</taxon>
    </lineage>
</organism>
<keyword evidence="1" id="KW-0472">Membrane</keyword>
<dbReference type="EMBL" id="JACSQL010000002">
    <property type="protein sequence ID" value="MBD7967702.1"/>
    <property type="molecule type" value="Genomic_DNA"/>
</dbReference>
<keyword evidence="1" id="KW-1133">Transmembrane helix</keyword>
<protein>
    <submittedName>
        <fullName evidence="2">Uncharacterized protein</fullName>
    </submittedName>
</protein>
<dbReference type="Proteomes" id="UP000608071">
    <property type="component" value="Unassembled WGS sequence"/>
</dbReference>
<feature type="transmembrane region" description="Helical" evidence="1">
    <location>
        <begin position="52"/>
        <end position="74"/>
    </location>
</feature>
<feature type="transmembrane region" description="Helical" evidence="1">
    <location>
        <begin position="86"/>
        <end position="107"/>
    </location>
</feature>
<name>A0ABR8SW19_9BACL</name>
<sequence>MGILIELYFSGNGNSDDMKTFGLIFIYYAVVTMLLLHVILKRTHEQVSKIRFISGTLLLYIMAIILLDPVLIMISGLDTVVQSPGAGLLAIFLVMLPIVVFFFYLINVFVYRTKDKQKVLYLFMAAQPIVAILFLILLTVGSFFCLI</sequence>
<evidence type="ECO:0000313" key="3">
    <source>
        <dbReference type="Proteomes" id="UP000608071"/>
    </source>
</evidence>
<accession>A0ABR8SW19</accession>
<proteinExistence type="predicted"/>